<proteinExistence type="predicted"/>
<dbReference type="EMBL" id="BOPV01000001">
    <property type="protein sequence ID" value="GIL40441.1"/>
    <property type="molecule type" value="Genomic_DNA"/>
</dbReference>
<dbReference type="Pfam" id="PF06864">
    <property type="entry name" value="PAP_PilO"/>
    <property type="match status" value="1"/>
</dbReference>
<keyword evidence="2" id="KW-1185">Reference proteome</keyword>
<reference evidence="1" key="1">
    <citation type="submission" date="2021-02" db="EMBL/GenBank/DDBJ databases">
        <title>Genome sequence of Rhodospirillales sp. strain TMPK1 isolated from soil.</title>
        <authorList>
            <person name="Nakai R."/>
            <person name="Kusada H."/>
            <person name="Tamaki H."/>
        </authorList>
    </citation>
    <scope>NUCLEOTIDE SEQUENCE</scope>
    <source>
        <strain evidence="1">TMPK1</strain>
    </source>
</reference>
<dbReference type="InterPro" id="IPR009663">
    <property type="entry name" value="PAP_PilO"/>
</dbReference>
<dbReference type="AlphaFoldDB" id="A0A8S8XET8"/>
<sequence>MPKQREDGPYVLTIDGRSWALGLAWQVVTTPGVNLRKRALQDAREAIDTELYCVPQTLTPCFGLGTRRQGHRSGMPSAAASLARSMPGHWVGAFELPGKIDRRTGLPLFWLVAVRQEGIDPRTDVIGSEADIRDQFRHLITDGSPRWYAPRDWQVGGSPLDLATQLARGPRLRLAPTRLLPHFERRVWIRAAAAVATVAVLGGGLQYRRELLRAADEQARRAARDAPAIKRPEIVLPPDEPWNREASASRWAASCIDAMRDAVIAVPGWRWVEANCDGTRASASYARQDGSLALAKAWWATRPPGRAVFRASRADLLTLDVPMRGLVARTAEQPATRDRVTASLLDPLDAARLTATATDLPSAEPPAVRDTGTGPITRRLPGAPSLQVALSNVQLPLDEIAAAIARVPAATLRDATLRNAGAGAGAIPAWSATALVYFRR</sequence>
<accession>A0A8S8XET8</accession>
<evidence type="ECO:0000313" key="2">
    <source>
        <dbReference type="Proteomes" id="UP000681075"/>
    </source>
</evidence>
<dbReference type="RefSeq" id="WP_420243539.1">
    <property type="nucleotide sequence ID" value="NZ_BOPV01000001.1"/>
</dbReference>
<gene>
    <name evidence="1" type="ORF">TMPK1_26780</name>
</gene>
<evidence type="ECO:0000313" key="1">
    <source>
        <dbReference type="EMBL" id="GIL40441.1"/>
    </source>
</evidence>
<name>A0A8S8XET8_9PROT</name>
<comment type="caution">
    <text evidence="1">The sequence shown here is derived from an EMBL/GenBank/DDBJ whole genome shotgun (WGS) entry which is preliminary data.</text>
</comment>
<dbReference type="Proteomes" id="UP000681075">
    <property type="component" value="Unassembled WGS sequence"/>
</dbReference>
<organism evidence="1 2">
    <name type="scientific">Roseiterribacter gracilis</name>
    <dbReference type="NCBI Taxonomy" id="2812848"/>
    <lineage>
        <taxon>Bacteria</taxon>
        <taxon>Pseudomonadati</taxon>
        <taxon>Pseudomonadota</taxon>
        <taxon>Alphaproteobacteria</taxon>
        <taxon>Rhodospirillales</taxon>
        <taxon>Roseiterribacteraceae</taxon>
        <taxon>Roseiterribacter</taxon>
    </lineage>
</organism>
<protein>
    <submittedName>
        <fullName evidence="1">Uncharacterized protein</fullName>
    </submittedName>
</protein>